<evidence type="ECO:0000313" key="1">
    <source>
        <dbReference type="EMBL" id="AFQ96245.1"/>
    </source>
</evidence>
<organism evidence="1 2">
    <name type="scientific">Listeria phage P70</name>
    <dbReference type="NCBI Taxonomy" id="1225800"/>
    <lineage>
        <taxon>Viruses</taxon>
        <taxon>Duplodnaviria</taxon>
        <taxon>Heunggongvirae</taxon>
        <taxon>Uroviricota</taxon>
        <taxon>Caudoviricetes</taxon>
        <taxon>Homburgvirus</taxon>
        <taxon>Homburgvirus P70</taxon>
    </lineage>
</organism>
<dbReference type="EMBL" id="JX442241">
    <property type="protein sequence ID" value="AFQ96245.1"/>
    <property type="molecule type" value="Genomic_DNA"/>
</dbReference>
<dbReference type="RefSeq" id="YP_006905921.1">
    <property type="nucleotide sequence ID" value="NC_018831.1"/>
</dbReference>
<dbReference type="OrthoDB" id="25273at10239"/>
<evidence type="ECO:0000313" key="2">
    <source>
        <dbReference type="Proteomes" id="UP000006275"/>
    </source>
</evidence>
<dbReference type="KEGG" id="vg:13827661"/>
<protein>
    <submittedName>
        <fullName evidence="1">Uncharacterized protein</fullName>
    </submittedName>
</protein>
<accession>J9QRV8</accession>
<keyword evidence="2" id="KW-1185">Reference proteome</keyword>
<dbReference type="GeneID" id="13827661"/>
<gene>
    <name evidence="1" type="ORF">P70_0056</name>
</gene>
<name>J9QRV8_9CAUD</name>
<dbReference type="Proteomes" id="UP000006275">
    <property type="component" value="Segment"/>
</dbReference>
<reference evidence="1 2" key="1">
    <citation type="journal article" date="2012" name="J. Virol.">
        <title>Bacteriophage P70: Unique morphology and unrelatedness to other Listeria bacteriophages.</title>
        <authorList>
            <person name="Schmuki M.M."/>
            <person name="Erne D."/>
            <person name="Loessner M.J."/>
            <person name="Klumpp J."/>
        </authorList>
    </citation>
    <scope>NUCLEOTIDE SEQUENCE [LARGE SCALE GENOMIC DNA]</scope>
</reference>
<sequence>MRKLVRTEFHVLVRFKTPNMSTFREDVVIIPVTQSGNDSHVASNMAINTVRGRLLSLRENVYDWEFDTKIIN</sequence>
<proteinExistence type="predicted"/>